<feature type="domain" description="DUF7729" evidence="2">
    <location>
        <begin position="171"/>
        <end position="227"/>
    </location>
</feature>
<sequence>MIIIPESIPSRSQWIRTDASSWCILAMAAAAAGLTISSSSSQILARQTLPLSSPVITPRFPTSLAQGGGISSYPRLPQTSLVHHQQFSVYRQQQQAPLILNSDSPSSSSSPFIIKWKQEISRQLDYPSPHDKHHDHLQAAQENINPRRRQGRHLAKRQQAQSDAATLTPNFPQPFDTSLGNEFDSDTCGTFIANFLRKPTFQQCHPFSLLLTTSQSFYQAGQALSTLPMGGGIDQSSSGKPIMPIRQVLDASCKANPDQCEVLFDQLSANLKSPHVGCGVDLEKQNSLAVQALSGLSNYRLMREVACLRTRESAVITPYNNTLLSSVQSPAQNSTNNTSLALVSNNVTERADKYCFENAMSSQTPDDLYYYYLPLGTSLPSGTQPICNECTRFIMRLYALALSKDDLALHQTYPSALTMTNSRCGPGFAPMPTRNAVSDGNAHLSNYQRNIHTLLLYVESLQNLPSNGMGTPT</sequence>
<evidence type="ECO:0000259" key="2">
    <source>
        <dbReference type="Pfam" id="PF24855"/>
    </source>
</evidence>
<protein>
    <recommendedName>
        <fullName evidence="2">DUF7729 domain-containing protein</fullName>
    </recommendedName>
</protein>
<feature type="compositionally biased region" description="Polar residues" evidence="1">
    <location>
        <begin position="158"/>
        <end position="175"/>
    </location>
</feature>
<proteinExistence type="predicted"/>
<dbReference type="OrthoDB" id="2564812at2759"/>
<reference evidence="3 4" key="1">
    <citation type="submission" date="2017-11" db="EMBL/GenBank/DDBJ databases">
        <title>De novo assembly and phasing of dikaryotic genomes from two isolates of Puccinia coronata f. sp. avenae, the causal agent of oat crown rust.</title>
        <authorList>
            <person name="Miller M.E."/>
            <person name="Zhang Y."/>
            <person name="Omidvar V."/>
            <person name="Sperschneider J."/>
            <person name="Schwessinger B."/>
            <person name="Raley C."/>
            <person name="Palmer J.M."/>
            <person name="Garnica D."/>
            <person name="Upadhyaya N."/>
            <person name="Rathjen J."/>
            <person name="Taylor J.M."/>
            <person name="Park R.F."/>
            <person name="Dodds P.N."/>
            <person name="Hirsch C.D."/>
            <person name="Kianian S.F."/>
            <person name="Figueroa M."/>
        </authorList>
    </citation>
    <scope>NUCLEOTIDE SEQUENCE [LARGE SCALE GENOMIC DNA]</scope>
    <source>
        <strain evidence="3">12NC29</strain>
    </source>
</reference>
<dbReference type="PANTHER" id="PTHR39460">
    <property type="entry name" value="EXPRESSED PROTEIN"/>
    <property type="match status" value="1"/>
</dbReference>
<feature type="compositionally biased region" description="Basic residues" evidence="1">
    <location>
        <begin position="146"/>
        <end position="156"/>
    </location>
</feature>
<feature type="domain" description="DUF7729" evidence="2">
    <location>
        <begin position="240"/>
        <end position="313"/>
    </location>
</feature>
<feature type="domain" description="DUF7729" evidence="2">
    <location>
        <begin position="349"/>
        <end position="430"/>
    </location>
</feature>
<feature type="region of interest" description="Disordered" evidence="1">
    <location>
        <begin position="141"/>
        <end position="175"/>
    </location>
</feature>
<accession>A0A2N5TVS8</accession>
<comment type="caution">
    <text evidence="3">The sequence shown here is derived from an EMBL/GenBank/DDBJ whole genome shotgun (WGS) entry which is preliminary data.</text>
</comment>
<evidence type="ECO:0000256" key="1">
    <source>
        <dbReference type="SAM" id="MobiDB-lite"/>
    </source>
</evidence>
<dbReference type="InterPro" id="IPR056146">
    <property type="entry name" value="DUF7729"/>
</dbReference>
<evidence type="ECO:0000313" key="4">
    <source>
        <dbReference type="Proteomes" id="UP000235388"/>
    </source>
</evidence>
<dbReference type="Proteomes" id="UP000235388">
    <property type="component" value="Unassembled WGS sequence"/>
</dbReference>
<dbReference type="EMBL" id="PGCJ01000405">
    <property type="protein sequence ID" value="PLW29590.1"/>
    <property type="molecule type" value="Genomic_DNA"/>
</dbReference>
<keyword evidence="4" id="KW-1185">Reference proteome</keyword>
<dbReference type="AlphaFoldDB" id="A0A2N5TVS8"/>
<name>A0A2N5TVS8_9BASI</name>
<dbReference type="PANTHER" id="PTHR39460:SF1">
    <property type="entry name" value="C6 TRANSCRIPTION FACTOR"/>
    <property type="match status" value="1"/>
</dbReference>
<gene>
    <name evidence="3" type="ORF">PCANC_18869</name>
</gene>
<evidence type="ECO:0000313" key="3">
    <source>
        <dbReference type="EMBL" id="PLW29590.1"/>
    </source>
</evidence>
<dbReference type="Pfam" id="PF24855">
    <property type="entry name" value="DUF7729"/>
    <property type="match status" value="3"/>
</dbReference>
<organism evidence="3 4">
    <name type="scientific">Puccinia coronata f. sp. avenae</name>
    <dbReference type="NCBI Taxonomy" id="200324"/>
    <lineage>
        <taxon>Eukaryota</taxon>
        <taxon>Fungi</taxon>
        <taxon>Dikarya</taxon>
        <taxon>Basidiomycota</taxon>
        <taxon>Pucciniomycotina</taxon>
        <taxon>Pucciniomycetes</taxon>
        <taxon>Pucciniales</taxon>
        <taxon>Pucciniaceae</taxon>
        <taxon>Puccinia</taxon>
    </lineage>
</organism>